<keyword evidence="4 9" id="KW-0812">Transmembrane</keyword>
<feature type="transmembrane region" description="Helical" evidence="9">
    <location>
        <begin position="206"/>
        <end position="225"/>
    </location>
</feature>
<dbReference type="OrthoDB" id="10442396at2759"/>
<dbReference type="GO" id="GO:0005886">
    <property type="term" value="C:plasma membrane"/>
    <property type="evidence" value="ECO:0007669"/>
    <property type="project" value="TreeGrafter"/>
</dbReference>
<dbReference type="Pfam" id="PF00209">
    <property type="entry name" value="SNF"/>
    <property type="match status" value="2"/>
</dbReference>
<evidence type="ECO:0000256" key="6">
    <source>
        <dbReference type="ARBA" id="ARBA00022989"/>
    </source>
</evidence>
<comment type="caution">
    <text evidence="10">The sequence shown here is derived from an EMBL/GenBank/DDBJ whole genome shotgun (WGS) entry which is preliminary data.</text>
</comment>
<evidence type="ECO:0000313" key="10">
    <source>
        <dbReference type="EMBL" id="KAB7496335.1"/>
    </source>
</evidence>
<dbReference type="GO" id="GO:0089718">
    <property type="term" value="P:amino acid import across plasma membrane"/>
    <property type="evidence" value="ECO:0007669"/>
    <property type="project" value="TreeGrafter"/>
</dbReference>
<feature type="binding site" evidence="8">
    <location>
        <position position="213"/>
    </location>
    <ligand>
        <name>Na(+)</name>
        <dbReference type="ChEBI" id="CHEBI:29101"/>
        <label>1</label>
    </ligand>
</feature>
<keyword evidence="11" id="KW-1185">Reference proteome</keyword>
<protein>
    <submittedName>
        <fullName evidence="10">Sodium-dependent proline transporter</fullName>
    </submittedName>
</protein>
<dbReference type="GO" id="GO:0046872">
    <property type="term" value="F:metal ion binding"/>
    <property type="evidence" value="ECO:0007669"/>
    <property type="project" value="UniProtKB-KW"/>
</dbReference>
<keyword evidence="6 9" id="KW-1133">Transmembrane helix</keyword>
<feature type="transmembrane region" description="Helical" evidence="9">
    <location>
        <begin position="262"/>
        <end position="283"/>
    </location>
</feature>
<dbReference type="PROSITE" id="PS50267">
    <property type="entry name" value="NA_NEUROTRAN_SYMP_3"/>
    <property type="match status" value="2"/>
</dbReference>
<evidence type="ECO:0000256" key="7">
    <source>
        <dbReference type="ARBA" id="ARBA00023136"/>
    </source>
</evidence>
<keyword evidence="7 9" id="KW-0472">Membrane</keyword>
<name>A0A5N5SQD6_9CRUS</name>
<evidence type="ECO:0000256" key="3">
    <source>
        <dbReference type="ARBA" id="ARBA00022448"/>
    </source>
</evidence>
<evidence type="ECO:0000256" key="5">
    <source>
        <dbReference type="ARBA" id="ARBA00022847"/>
    </source>
</evidence>
<keyword evidence="8" id="KW-0915">Sodium</keyword>
<evidence type="ECO:0000256" key="9">
    <source>
        <dbReference type="SAM" id="Phobius"/>
    </source>
</evidence>
<dbReference type="GO" id="GO:0005283">
    <property type="term" value="F:amino acid:sodium symporter activity"/>
    <property type="evidence" value="ECO:0007669"/>
    <property type="project" value="TreeGrafter"/>
</dbReference>
<feature type="transmembrane region" description="Helical" evidence="9">
    <location>
        <begin position="12"/>
        <end position="37"/>
    </location>
</feature>
<organism evidence="10 11">
    <name type="scientific">Armadillidium nasatum</name>
    <dbReference type="NCBI Taxonomy" id="96803"/>
    <lineage>
        <taxon>Eukaryota</taxon>
        <taxon>Metazoa</taxon>
        <taxon>Ecdysozoa</taxon>
        <taxon>Arthropoda</taxon>
        <taxon>Crustacea</taxon>
        <taxon>Multicrustacea</taxon>
        <taxon>Malacostraca</taxon>
        <taxon>Eumalacostraca</taxon>
        <taxon>Peracarida</taxon>
        <taxon>Isopoda</taxon>
        <taxon>Oniscidea</taxon>
        <taxon>Crinocheta</taxon>
        <taxon>Armadillidiidae</taxon>
        <taxon>Armadillidium</taxon>
    </lineage>
</organism>
<dbReference type="AlphaFoldDB" id="A0A5N5SQD6"/>
<evidence type="ECO:0000256" key="1">
    <source>
        <dbReference type="ARBA" id="ARBA00004141"/>
    </source>
</evidence>
<feature type="transmembrane region" description="Helical" evidence="9">
    <location>
        <begin position="128"/>
        <end position="147"/>
    </location>
</feature>
<evidence type="ECO:0000313" key="11">
    <source>
        <dbReference type="Proteomes" id="UP000326759"/>
    </source>
</evidence>
<comment type="subcellular location">
    <subcellularLocation>
        <location evidence="1">Membrane</location>
        <topology evidence="1">Multi-pass membrane protein</topology>
    </subcellularLocation>
</comment>
<keyword evidence="5" id="KW-0769">Symport</keyword>
<evidence type="ECO:0000256" key="4">
    <source>
        <dbReference type="ARBA" id="ARBA00022692"/>
    </source>
</evidence>
<feature type="transmembrane region" description="Helical" evidence="9">
    <location>
        <begin position="159"/>
        <end position="178"/>
    </location>
</feature>
<accession>A0A5N5SQD6</accession>
<dbReference type="InterPro" id="IPR037272">
    <property type="entry name" value="SNS_sf"/>
</dbReference>
<proteinExistence type="inferred from homology"/>
<keyword evidence="8" id="KW-0479">Metal-binding</keyword>
<feature type="transmembrane region" description="Helical" evidence="9">
    <location>
        <begin position="237"/>
        <end position="256"/>
    </location>
</feature>
<gene>
    <name evidence="10" type="primary">Slc6a7</name>
    <name evidence="10" type="ORF">Anas_10262</name>
</gene>
<dbReference type="SUPFAM" id="SSF161070">
    <property type="entry name" value="SNF-like"/>
    <property type="match status" value="1"/>
</dbReference>
<sequence>MQVNIKFKFFNTALKFLILDQGVGLAMVVLSTITAVYNSQVVAYAVHYFFASFVNMDKTVLWGECKFFWPKCYDVKSNDICSFLNVTSEVPLHPRKCYEYMISSSRYYWQEQVLRLQELSDVGRIGKIHWDLTLCVAFIWLATFIFLAKGIKSSGKISLFTGFVPICILVTIMVYSVLEDGAYTGIKQFYQPDWDVLAKSEVWQKAAEQAIFSLCITYGSILTFSSYKRFRTELGPFYSSLEIFIPLFSSTGLYIHNIIGSAIIGPNVLLITLIEIVSLQCFYGVRRFSRDLNFILEREPSMYWKVCWIFVAPVTILEPVFQPSSSWGPGCPAIREMIVERRRKRLIDSESKRKLDGNENEAFASNAE</sequence>
<keyword evidence="3" id="KW-0813">Transport</keyword>
<dbReference type="EMBL" id="SEYY01021472">
    <property type="protein sequence ID" value="KAB7496335.1"/>
    <property type="molecule type" value="Genomic_DNA"/>
</dbReference>
<comment type="similarity">
    <text evidence="2">Belongs to the sodium:neurotransmitter symporter (SNF) (TC 2.A.22) family.</text>
</comment>
<dbReference type="PANTHER" id="PTHR11616">
    <property type="entry name" value="SODIUM/CHLORIDE DEPENDENT TRANSPORTER"/>
    <property type="match status" value="1"/>
</dbReference>
<dbReference type="InterPro" id="IPR000175">
    <property type="entry name" value="Na/ntran_symport"/>
</dbReference>
<evidence type="ECO:0000256" key="2">
    <source>
        <dbReference type="ARBA" id="ARBA00006459"/>
    </source>
</evidence>
<reference evidence="10 11" key="1">
    <citation type="journal article" date="2019" name="PLoS Biol.">
        <title>Sex chromosomes control vertical transmission of feminizing Wolbachia symbionts in an isopod.</title>
        <authorList>
            <person name="Becking T."/>
            <person name="Chebbi M.A."/>
            <person name="Giraud I."/>
            <person name="Moumen B."/>
            <person name="Laverre T."/>
            <person name="Caubet Y."/>
            <person name="Peccoud J."/>
            <person name="Gilbert C."/>
            <person name="Cordaux R."/>
        </authorList>
    </citation>
    <scope>NUCLEOTIDE SEQUENCE [LARGE SCALE GENOMIC DNA]</scope>
    <source>
        <strain evidence="10">ANa2</strain>
        <tissue evidence="10">Whole body excluding digestive tract and cuticle</tissue>
    </source>
</reference>
<dbReference type="PRINTS" id="PR00176">
    <property type="entry name" value="NANEUSMPORT"/>
</dbReference>
<dbReference type="PANTHER" id="PTHR11616:SF240">
    <property type="entry name" value="BLOATED TUBULES, ISOFORM B-RELATED"/>
    <property type="match status" value="1"/>
</dbReference>
<dbReference type="Proteomes" id="UP000326759">
    <property type="component" value="Unassembled WGS sequence"/>
</dbReference>
<evidence type="ECO:0000256" key="8">
    <source>
        <dbReference type="PIRSR" id="PIRSR600175-1"/>
    </source>
</evidence>